<dbReference type="InterPro" id="IPR026992">
    <property type="entry name" value="DIOX_N"/>
</dbReference>
<dbReference type="InterPro" id="IPR044861">
    <property type="entry name" value="IPNS-like_FE2OG_OXY"/>
</dbReference>
<comment type="similarity">
    <text evidence="1 4">Belongs to the iron/ascorbate-dependent oxidoreductase family.</text>
</comment>
<name>A0A0C9QXY6_9CONI</name>
<organism evidence="6">
    <name type="scientific">Wollemia nobilis</name>
    <dbReference type="NCBI Taxonomy" id="56998"/>
    <lineage>
        <taxon>Eukaryota</taxon>
        <taxon>Viridiplantae</taxon>
        <taxon>Streptophyta</taxon>
        <taxon>Embryophyta</taxon>
        <taxon>Tracheophyta</taxon>
        <taxon>Spermatophyta</taxon>
        <taxon>Pinopsida</taxon>
        <taxon>Pinidae</taxon>
        <taxon>Conifers II</taxon>
        <taxon>Araucariales</taxon>
        <taxon>Araucariaceae</taxon>
        <taxon>Wollemia</taxon>
    </lineage>
</organism>
<feature type="domain" description="Fe2OG dioxygenase" evidence="5">
    <location>
        <begin position="188"/>
        <end position="289"/>
    </location>
</feature>
<protein>
    <submittedName>
        <fullName evidence="6">TSA: Wollemia nobilis Ref_Wollemi_Transcript_492_1203 transcribed RNA sequence</fullName>
    </submittedName>
</protein>
<dbReference type="Pfam" id="PF14226">
    <property type="entry name" value="DIOX_N"/>
    <property type="match status" value="1"/>
</dbReference>
<dbReference type="InterPro" id="IPR027443">
    <property type="entry name" value="IPNS-like_sf"/>
</dbReference>
<evidence type="ECO:0000313" key="6">
    <source>
        <dbReference type="EMBL" id="JAG89565.1"/>
    </source>
</evidence>
<sequence>MASSVEQYVQNLVHVPAEFLVQGNDRPLSQDGLFEELPLIDMSQPEQEIRHKISAALQEWGFFQVVNHGIPVNVVENARRVARQFFELPVEEKMKWARDEGKNDQIAGYGRTDGFRGQHTDWMDSLYAFLAPPSLKAPHLWPSTPEDYSEKIDMFGEKSEGLMKRLLKIISEDMGMGEEDLGKEFAEYNLFMRANYYPPCPQPDMVLGTHAHKDHGAITILVQDNICDGLQVQKKDGRWIAVAPLPNALVINLGESLVRIAKGKYRSALHRGVVTNKSTAMTLVLHLDPPLDL</sequence>
<proteinExistence type="inferred from homology"/>
<dbReference type="Gene3D" id="2.60.120.330">
    <property type="entry name" value="B-lactam Antibiotic, Isopenicillin N Synthase, Chain"/>
    <property type="match status" value="1"/>
</dbReference>
<dbReference type="PANTHER" id="PTHR47991">
    <property type="entry name" value="OXOGLUTARATE/IRON-DEPENDENT DIOXYGENASE"/>
    <property type="match status" value="1"/>
</dbReference>
<dbReference type="InterPro" id="IPR005123">
    <property type="entry name" value="Oxoglu/Fe-dep_dioxygenase_dom"/>
</dbReference>
<evidence type="ECO:0000256" key="4">
    <source>
        <dbReference type="RuleBase" id="RU003682"/>
    </source>
</evidence>
<reference evidence="6" key="1">
    <citation type="submission" date="2015-02" db="EMBL/GenBank/DDBJ databases">
        <title>A transcriptome of Wollemia nobilis - a relic of Gondwana.</title>
        <authorList>
            <person name="Chia J.Y."/>
            <person name="Leong Y.S."/>
            <person name="Abdul Karim S."/>
            <person name="Wan Azmi N."/>
            <person name="Hercus R."/>
            <person name="Croft L."/>
        </authorList>
    </citation>
    <scope>NUCLEOTIDE SEQUENCE</scope>
    <source>
        <strain evidence="6">MaeBrown</strain>
        <tissue evidence="6">Leaf</tissue>
    </source>
</reference>
<dbReference type="AlphaFoldDB" id="A0A0C9QXY6"/>
<keyword evidence="3 4" id="KW-0408">Iron</keyword>
<dbReference type="SUPFAM" id="SSF51197">
    <property type="entry name" value="Clavaminate synthase-like"/>
    <property type="match status" value="1"/>
</dbReference>
<evidence type="ECO:0000256" key="3">
    <source>
        <dbReference type="ARBA" id="ARBA00023004"/>
    </source>
</evidence>
<evidence type="ECO:0000256" key="2">
    <source>
        <dbReference type="ARBA" id="ARBA00022723"/>
    </source>
</evidence>
<dbReference type="InterPro" id="IPR050295">
    <property type="entry name" value="Plant_2OG-oxidoreductases"/>
</dbReference>
<dbReference type="PROSITE" id="PS51471">
    <property type="entry name" value="FE2OG_OXY"/>
    <property type="match status" value="1"/>
</dbReference>
<evidence type="ECO:0000256" key="1">
    <source>
        <dbReference type="ARBA" id="ARBA00008056"/>
    </source>
</evidence>
<dbReference type="EMBL" id="GCHU01000488">
    <property type="protein sequence ID" value="JAG89565.1"/>
    <property type="molecule type" value="Transcribed_RNA"/>
</dbReference>
<keyword evidence="2 4" id="KW-0479">Metal-binding</keyword>
<dbReference type="GO" id="GO:0046872">
    <property type="term" value="F:metal ion binding"/>
    <property type="evidence" value="ECO:0007669"/>
    <property type="project" value="UniProtKB-KW"/>
</dbReference>
<accession>A0A0C9QXY6</accession>
<dbReference type="Pfam" id="PF03171">
    <property type="entry name" value="2OG-FeII_Oxy"/>
    <property type="match status" value="1"/>
</dbReference>
<evidence type="ECO:0000259" key="5">
    <source>
        <dbReference type="PROSITE" id="PS51471"/>
    </source>
</evidence>
<keyword evidence="4" id="KW-0560">Oxidoreductase</keyword>
<dbReference type="GO" id="GO:0016491">
    <property type="term" value="F:oxidoreductase activity"/>
    <property type="evidence" value="ECO:0007669"/>
    <property type="project" value="UniProtKB-KW"/>
</dbReference>